<comment type="catalytic activity">
    <reaction evidence="1">
        <text>beta-D-ribopyranose = beta-D-ribofuranose</text>
        <dbReference type="Rhea" id="RHEA:25432"/>
        <dbReference type="ChEBI" id="CHEBI:27476"/>
        <dbReference type="ChEBI" id="CHEBI:47002"/>
        <dbReference type="EC" id="5.4.99.62"/>
    </reaction>
</comment>
<dbReference type="AlphaFoldDB" id="A0A923I5L1"/>
<accession>A0A923I5L1</accession>
<dbReference type="InterPro" id="IPR007721">
    <property type="entry name" value="RbsD_FucU"/>
</dbReference>
<dbReference type="SUPFAM" id="SSF102546">
    <property type="entry name" value="RbsD-like"/>
    <property type="match status" value="1"/>
</dbReference>
<evidence type="ECO:0000313" key="4">
    <source>
        <dbReference type="EMBL" id="MBC5580741.1"/>
    </source>
</evidence>
<organism evidence="4 5">
    <name type="scientific">Anaerofilum hominis</name>
    <dbReference type="NCBI Taxonomy" id="2763016"/>
    <lineage>
        <taxon>Bacteria</taxon>
        <taxon>Bacillati</taxon>
        <taxon>Bacillota</taxon>
        <taxon>Clostridia</taxon>
        <taxon>Eubacteriales</taxon>
        <taxon>Oscillospiraceae</taxon>
        <taxon>Anaerofilum</taxon>
    </lineage>
</organism>
<dbReference type="Proteomes" id="UP000659630">
    <property type="component" value="Unassembled WGS sequence"/>
</dbReference>
<evidence type="ECO:0000256" key="1">
    <source>
        <dbReference type="ARBA" id="ARBA00000223"/>
    </source>
</evidence>
<dbReference type="PANTHER" id="PTHR31690">
    <property type="entry name" value="FUCOSE MUTAROTASE"/>
    <property type="match status" value="1"/>
</dbReference>
<dbReference type="GO" id="GO:0062193">
    <property type="term" value="F:D-ribose pyranase activity"/>
    <property type="evidence" value="ECO:0007669"/>
    <property type="project" value="UniProtKB-EC"/>
</dbReference>
<dbReference type="Gene3D" id="3.40.1650.10">
    <property type="entry name" value="RbsD-like domain"/>
    <property type="match status" value="1"/>
</dbReference>
<evidence type="ECO:0000256" key="2">
    <source>
        <dbReference type="ARBA" id="ARBA00023235"/>
    </source>
</evidence>
<name>A0A923I5L1_9FIRM</name>
<comment type="caution">
    <text evidence="4">The sequence shown here is derived from an EMBL/GenBank/DDBJ whole genome shotgun (WGS) entry which is preliminary data.</text>
</comment>
<dbReference type="PANTHER" id="PTHR31690:SF4">
    <property type="entry name" value="FUCOSE MUTAROTASE"/>
    <property type="match status" value="1"/>
</dbReference>
<keyword evidence="2" id="KW-0413">Isomerase</keyword>
<dbReference type="EMBL" id="JACONZ010000001">
    <property type="protein sequence ID" value="MBC5580741.1"/>
    <property type="molecule type" value="Genomic_DNA"/>
</dbReference>
<reference evidence="4" key="1">
    <citation type="submission" date="2020-08" db="EMBL/GenBank/DDBJ databases">
        <title>Genome public.</title>
        <authorList>
            <person name="Liu C."/>
            <person name="Sun Q."/>
        </authorList>
    </citation>
    <scope>NUCLEOTIDE SEQUENCE</scope>
    <source>
        <strain evidence="4">BX8</strain>
    </source>
</reference>
<evidence type="ECO:0000256" key="3">
    <source>
        <dbReference type="ARBA" id="ARBA00036324"/>
    </source>
</evidence>
<comment type="catalytic activity">
    <reaction evidence="3">
        <text>alpha-L-fucose = beta-L-fucose</text>
        <dbReference type="Rhea" id="RHEA:25580"/>
        <dbReference type="ChEBI" id="CHEBI:42548"/>
        <dbReference type="ChEBI" id="CHEBI:42589"/>
        <dbReference type="EC" id="5.1.3.29"/>
    </reaction>
</comment>
<dbReference type="RefSeq" id="WP_186887073.1">
    <property type="nucleotide sequence ID" value="NZ_JACONZ010000001.1"/>
</dbReference>
<sequence>MLKGIPLVLSPDLLKTLAEMGHGDRIVLGDAYFASAAMAEKNRLLRADGVSSLALVDAILQLMPLDTWVDSCVFALGEAQGGGFAPAPMTLKYQEVIQKYEPQAAQNITLMDRFAFYDIARGSFAVVATGETEPYGCIILQKGVR</sequence>
<keyword evidence="5" id="KW-1185">Reference proteome</keyword>
<evidence type="ECO:0008006" key="6">
    <source>
        <dbReference type="Google" id="ProtNLM"/>
    </source>
</evidence>
<gene>
    <name evidence="4" type="ORF">H8S23_04415</name>
</gene>
<dbReference type="InterPro" id="IPR023750">
    <property type="entry name" value="RbsD-like_sf"/>
</dbReference>
<dbReference type="GO" id="GO:0006004">
    <property type="term" value="P:fucose metabolic process"/>
    <property type="evidence" value="ECO:0007669"/>
    <property type="project" value="TreeGrafter"/>
</dbReference>
<evidence type="ECO:0000313" key="5">
    <source>
        <dbReference type="Proteomes" id="UP000659630"/>
    </source>
</evidence>
<proteinExistence type="predicted"/>
<protein>
    <recommendedName>
        <fullName evidence="6">D-ribose pyranase</fullName>
    </recommendedName>
</protein>
<dbReference type="Pfam" id="PF05025">
    <property type="entry name" value="RbsD_FucU"/>
    <property type="match status" value="1"/>
</dbReference>
<dbReference type="GO" id="GO:0036373">
    <property type="term" value="F:L-fucose mutarotase activity"/>
    <property type="evidence" value="ECO:0007669"/>
    <property type="project" value="UniProtKB-EC"/>
</dbReference>
<dbReference type="GO" id="GO:0042806">
    <property type="term" value="F:fucose binding"/>
    <property type="evidence" value="ECO:0007669"/>
    <property type="project" value="TreeGrafter"/>
</dbReference>
<dbReference type="InterPro" id="IPR050443">
    <property type="entry name" value="RbsD/FucU_mutarotase"/>
</dbReference>